<sequence>MKFNIEPNQKDTILQMAPNGGQDHCVLHVQVWRIYGLELYQFLLCFISDTEFCVLCEVCDFNQCRCKLKDWIVTL</sequence>
<accession>A0A9D4MQU0</accession>
<organism evidence="1 2">
    <name type="scientific">Dreissena polymorpha</name>
    <name type="common">Zebra mussel</name>
    <name type="synonym">Mytilus polymorpha</name>
    <dbReference type="NCBI Taxonomy" id="45954"/>
    <lineage>
        <taxon>Eukaryota</taxon>
        <taxon>Metazoa</taxon>
        <taxon>Spiralia</taxon>
        <taxon>Lophotrochozoa</taxon>
        <taxon>Mollusca</taxon>
        <taxon>Bivalvia</taxon>
        <taxon>Autobranchia</taxon>
        <taxon>Heteroconchia</taxon>
        <taxon>Euheterodonta</taxon>
        <taxon>Imparidentia</taxon>
        <taxon>Neoheterodontei</taxon>
        <taxon>Myida</taxon>
        <taxon>Dreissenoidea</taxon>
        <taxon>Dreissenidae</taxon>
        <taxon>Dreissena</taxon>
    </lineage>
</organism>
<evidence type="ECO:0000313" key="1">
    <source>
        <dbReference type="EMBL" id="KAH3880791.1"/>
    </source>
</evidence>
<dbReference type="EMBL" id="JAIWYP010000001">
    <property type="protein sequence ID" value="KAH3880791.1"/>
    <property type="molecule type" value="Genomic_DNA"/>
</dbReference>
<proteinExistence type="predicted"/>
<protein>
    <submittedName>
        <fullName evidence="1">Uncharacterized protein</fullName>
    </submittedName>
</protein>
<dbReference type="Proteomes" id="UP000828390">
    <property type="component" value="Unassembled WGS sequence"/>
</dbReference>
<evidence type="ECO:0000313" key="2">
    <source>
        <dbReference type="Proteomes" id="UP000828390"/>
    </source>
</evidence>
<dbReference type="AlphaFoldDB" id="A0A9D4MQU0"/>
<name>A0A9D4MQU0_DREPO</name>
<comment type="caution">
    <text evidence="1">The sequence shown here is derived from an EMBL/GenBank/DDBJ whole genome shotgun (WGS) entry which is preliminary data.</text>
</comment>
<reference evidence="1" key="2">
    <citation type="submission" date="2020-11" db="EMBL/GenBank/DDBJ databases">
        <authorList>
            <person name="McCartney M.A."/>
            <person name="Auch B."/>
            <person name="Kono T."/>
            <person name="Mallez S."/>
            <person name="Becker A."/>
            <person name="Gohl D.M."/>
            <person name="Silverstein K.A.T."/>
            <person name="Koren S."/>
            <person name="Bechman K.B."/>
            <person name="Herman A."/>
            <person name="Abrahante J.E."/>
            <person name="Garbe J."/>
        </authorList>
    </citation>
    <scope>NUCLEOTIDE SEQUENCE</scope>
    <source>
        <strain evidence="1">Duluth1</strain>
        <tissue evidence="1">Whole animal</tissue>
    </source>
</reference>
<reference evidence="1" key="1">
    <citation type="journal article" date="2019" name="bioRxiv">
        <title>The Genome of the Zebra Mussel, Dreissena polymorpha: A Resource for Invasive Species Research.</title>
        <authorList>
            <person name="McCartney M.A."/>
            <person name="Auch B."/>
            <person name="Kono T."/>
            <person name="Mallez S."/>
            <person name="Zhang Y."/>
            <person name="Obille A."/>
            <person name="Becker A."/>
            <person name="Abrahante J.E."/>
            <person name="Garbe J."/>
            <person name="Badalamenti J.P."/>
            <person name="Herman A."/>
            <person name="Mangelson H."/>
            <person name="Liachko I."/>
            <person name="Sullivan S."/>
            <person name="Sone E.D."/>
            <person name="Koren S."/>
            <person name="Silverstein K.A.T."/>
            <person name="Beckman K.B."/>
            <person name="Gohl D.M."/>
        </authorList>
    </citation>
    <scope>NUCLEOTIDE SEQUENCE</scope>
    <source>
        <strain evidence="1">Duluth1</strain>
        <tissue evidence="1">Whole animal</tissue>
    </source>
</reference>
<keyword evidence="2" id="KW-1185">Reference proteome</keyword>
<gene>
    <name evidence="1" type="ORF">DPMN_004713</name>
</gene>